<organism evidence="6 7">
    <name type="scientific">Vanrija albida</name>
    <dbReference type="NCBI Taxonomy" id="181172"/>
    <lineage>
        <taxon>Eukaryota</taxon>
        <taxon>Fungi</taxon>
        <taxon>Dikarya</taxon>
        <taxon>Basidiomycota</taxon>
        <taxon>Agaricomycotina</taxon>
        <taxon>Tremellomycetes</taxon>
        <taxon>Trichosporonales</taxon>
        <taxon>Trichosporonaceae</taxon>
        <taxon>Vanrija</taxon>
    </lineage>
</organism>
<evidence type="ECO:0000256" key="2">
    <source>
        <dbReference type="ARBA" id="ARBA00023242"/>
    </source>
</evidence>
<dbReference type="Pfam" id="PF04003">
    <property type="entry name" value="Utp12"/>
    <property type="match status" value="1"/>
</dbReference>
<evidence type="ECO:0000313" key="6">
    <source>
        <dbReference type="EMBL" id="KAL1411197.1"/>
    </source>
</evidence>
<keyword evidence="2" id="KW-0539">Nucleus</keyword>
<dbReference type="PANTHER" id="PTHR44267">
    <property type="entry name" value="WD REPEAT-CONTAINING PROTEIN 43"/>
    <property type="match status" value="1"/>
</dbReference>
<evidence type="ECO:0000259" key="5">
    <source>
        <dbReference type="Pfam" id="PF04003"/>
    </source>
</evidence>
<feature type="compositionally biased region" description="Acidic residues" evidence="4">
    <location>
        <begin position="618"/>
        <end position="638"/>
    </location>
</feature>
<name>A0ABR3Q9L1_9TREE</name>
<feature type="region of interest" description="Disordered" evidence="4">
    <location>
        <begin position="1"/>
        <end position="30"/>
    </location>
</feature>
<dbReference type="RefSeq" id="XP_069211141.1">
    <property type="nucleotide sequence ID" value="XM_069350755.1"/>
</dbReference>
<dbReference type="SUPFAM" id="SSF50969">
    <property type="entry name" value="YVTN repeat-like/Quinoprotein amine dehydrogenase"/>
    <property type="match status" value="1"/>
</dbReference>
<evidence type="ECO:0000256" key="4">
    <source>
        <dbReference type="SAM" id="MobiDB-lite"/>
    </source>
</evidence>
<keyword evidence="7" id="KW-1185">Reference proteome</keyword>
<dbReference type="Proteomes" id="UP001565368">
    <property type="component" value="Unassembled WGS sequence"/>
</dbReference>
<accession>A0ABR3Q9L1</accession>
<comment type="subcellular location">
    <subcellularLocation>
        <location evidence="1">Nucleus</location>
    </subcellularLocation>
</comment>
<feature type="domain" description="Small-subunit processome Utp12" evidence="5">
    <location>
        <begin position="472"/>
        <end position="589"/>
    </location>
</feature>
<dbReference type="EMBL" id="JBBXJM010000002">
    <property type="protein sequence ID" value="KAL1411197.1"/>
    <property type="molecule type" value="Genomic_DNA"/>
</dbReference>
<sequence>MARQPVAGPSRQKASATQVPPPPPAVSGFNPSRTHFAMALPVLGSADKVQVWDIAADAVVSEWEVPNASKVSAIVWASAASAAAKKRRKRKSLGGADGGEEDVLLVATNKGDSSSLVVYTPIKGEVLRTIPLSAKATAAWSDEHGVIIATASNLLVLGRDVATVAHTFALPSTASAPSSVALLPTSSAESLHVVVANASVVALHLSLESSAITHTSSPLPVSTTSVTSIEPLPLTQQGASFLVVSEDDRTVSQYTFTSPTVAAKLSYRYASPTVSPAHSLAVSSELLSVLHFSGEISLFPLPSEVDLSRPKSDSKPTTVKLVEGKDERTAHVARAEFAPGSDALLCGRLAGGGRVKWYRAVYELPEGGLRSSVVVKCDAQDLVASQAGANGSTLQRYSAPANVVQAAGDEGETEPAAALPTDVDMADLSLGERLLAAPVQPNGEAAASAAINGPVNAASLTRLLVQALHTSDPALLTLCLSHRDPVLIRNTVRKLPSQLALPLLKACVERLSQGKGANRRGGGRGNMQNEQQGRGTVEWVKGVLIERGNILMTMPSLPAQLATLSNLLATRMELYQPLLSLSGRLDLALAQINVRRLAAEQALIAADAKGDGEHYVEGESDDEVAIEVGDEDEDDIEDINMMAGESDDESDEEDDSEEDDDDEDVLDSDEELLDIEAEESDDGEEESDSEEE</sequence>
<reference evidence="6 7" key="1">
    <citation type="submission" date="2023-08" db="EMBL/GenBank/DDBJ databases">
        <title>Annotated Genome Sequence of Vanrija albida AlHP1.</title>
        <authorList>
            <person name="Herzog R."/>
        </authorList>
    </citation>
    <scope>NUCLEOTIDE SEQUENCE [LARGE SCALE GENOMIC DNA]</scope>
    <source>
        <strain evidence="6 7">AlHP1</strain>
    </source>
</reference>
<dbReference type="PANTHER" id="PTHR44267:SF1">
    <property type="entry name" value="WD REPEAT-CONTAINING PROTEIN 43"/>
    <property type="match status" value="1"/>
</dbReference>
<evidence type="ECO:0000256" key="3">
    <source>
        <dbReference type="ARBA" id="ARBA00038335"/>
    </source>
</evidence>
<dbReference type="GeneID" id="95983191"/>
<dbReference type="InterPro" id="IPR007148">
    <property type="entry name" value="SSU_processome_Utp12"/>
</dbReference>
<feature type="region of interest" description="Disordered" evidence="4">
    <location>
        <begin position="610"/>
        <end position="692"/>
    </location>
</feature>
<gene>
    <name evidence="6" type="primary">UTP5</name>
    <name evidence="6" type="ORF">Q8F55_002148</name>
</gene>
<comment type="caution">
    <text evidence="6">The sequence shown here is derived from an EMBL/GenBank/DDBJ whole genome shotgun (WGS) entry which is preliminary data.</text>
</comment>
<proteinExistence type="inferred from homology"/>
<feature type="compositionally biased region" description="Acidic residues" evidence="4">
    <location>
        <begin position="645"/>
        <end position="692"/>
    </location>
</feature>
<dbReference type="InterPro" id="IPR052414">
    <property type="entry name" value="U3_snoRNA-assoc_WDR"/>
</dbReference>
<evidence type="ECO:0000256" key="1">
    <source>
        <dbReference type="ARBA" id="ARBA00004123"/>
    </source>
</evidence>
<evidence type="ECO:0000313" key="7">
    <source>
        <dbReference type="Proteomes" id="UP001565368"/>
    </source>
</evidence>
<comment type="similarity">
    <text evidence="3">Belongs to the UTP5 family.</text>
</comment>
<protein>
    <submittedName>
        <fullName evidence="6">Small subunit (SSU) processome component</fullName>
    </submittedName>
</protein>
<dbReference type="InterPro" id="IPR011044">
    <property type="entry name" value="Quino_amine_DH_bsu"/>
</dbReference>